<feature type="compositionally biased region" description="Polar residues" evidence="1">
    <location>
        <begin position="663"/>
        <end position="684"/>
    </location>
</feature>
<feature type="compositionally biased region" description="Polar residues" evidence="1">
    <location>
        <begin position="397"/>
        <end position="407"/>
    </location>
</feature>
<evidence type="ECO:0000313" key="3">
    <source>
        <dbReference type="Proteomes" id="UP000053611"/>
    </source>
</evidence>
<accession>A0A0J0XNG5</accession>
<reference evidence="2 3" key="1">
    <citation type="submission" date="2015-03" db="EMBL/GenBank/DDBJ databases">
        <title>Genomics and transcriptomics of the oil-accumulating basidiomycete yeast T. oleaginosus allow insights into substrate utilization and the diverse evolutionary trajectories of mating systems in fungi.</title>
        <authorList>
            <consortium name="DOE Joint Genome Institute"/>
            <person name="Kourist R."/>
            <person name="Kracht O."/>
            <person name="Bracharz F."/>
            <person name="Lipzen A."/>
            <person name="Nolan M."/>
            <person name="Ohm R."/>
            <person name="Grigoriev I."/>
            <person name="Sun S."/>
            <person name="Heitman J."/>
            <person name="Bruck T."/>
            <person name="Nowrousian M."/>
        </authorList>
    </citation>
    <scope>NUCLEOTIDE SEQUENCE [LARGE SCALE GENOMIC DNA]</scope>
    <source>
        <strain evidence="2 3">IBC0246</strain>
    </source>
</reference>
<feature type="compositionally biased region" description="Basic residues" evidence="1">
    <location>
        <begin position="444"/>
        <end position="463"/>
    </location>
</feature>
<feature type="compositionally biased region" description="Basic and acidic residues" evidence="1">
    <location>
        <begin position="15"/>
        <end position="30"/>
    </location>
</feature>
<dbReference type="AlphaFoldDB" id="A0A0J0XNG5"/>
<proteinExistence type="predicted"/>
<feature type="compositionally biased region" description="Polar residues" evidence="1">
    <location>
        <begin position="36"/>
        <end position="46"/>
    </location>
</feature>
<feature type="region of interest" description="Disordered" evidence="1">
    <location>
        <begin position="103"/>
        <end position="161"/>
    </location>
</feature>
<name>A0A0J0XNG5_9TREE</name>
<sequence>MFDDRVSPPCQSRFIHPDEAAHHSGRRWPEELDYGDTTNESPSSSHRMLAQLIVSPAIPTGRRLGETGDHAIPKSEHDAFVPSMTSDSPASFAPVLPIPETVSSPPYSPHLTDVPTPSPHVSPSHTPSPPPPSTPTPAPSTPTLPAPSLHPPSPSTSNIAVASGCEGTHVLCTTTAPHTAQTDMMAEGISPPSNASTCARWSLIPTPLHGGSLSSVQAPGNTADPIVISDNEHTYTSSSSVEVPLSGISVQPPATTTNLRPQWVAEQGSSLPVPGGRGWWKVGSTSGSTSSPASDDSLSSQQREDPPTSGLVVMKSPVPSTIFAVESEVDELDAQPSNQGRKRGRLKKLTVVVSPPRISAVAQQSAIVATPMHALPEYLQHMVASRTPHTPVFYDPGSSTPRTSALPESSAIEEVPKRKPGRPRKQQSAVPKPKPAPKTQKAAKAPKAKAPKAKAPIKGKGKGKACVEDDVEEEPLMPDTPLSDLPQGPLSPRERRKFTARVASMTLQPSTLEPGSREAAEEADESLSPMSLARGVQCEREDDQSAFELHKTPDVAEPDAEREAHRTDEAPCSPSPPAQPSSGVNPPPSLNRPENATVPARQGWASGPTARRDQQNQSNPLFEHDARMNSCSVTHPRESLADLNQASAQLAHHGDFHAQIQRRLSQDQNQQVRQHNKQALQQQPRALHQNPPALLQRAPHGYSGQSGPAAQHYQLASTPVATSSSFPNRPATATVCDPSPTNATGSSGPADALARGSVNASLDEEYTSGNFFLMTSDQVIFRLDSSHVAHASRELYTSGVSKHNLSQAVHLRRPFENSTMLRAFLSLLLNSDMRIEEDEDAATSMLRDLFAFMRAWNINKAKLAIMVLHSKFEAMSLRTAFAIASTIQDDKLFERILLRFARVTPLTATEGEAIHRSDAPENGSVMDPSNWDYRRYRATPQQYQFALHRAWHEWSEGPTGKMEDVLLEVFRAALTDARAAVEGEGRRRKAEDERVVGPLLSHEETILLLSSDKVPFRIPTHQLASASPTFLSASSFTRTGQRQLRLSSAFETAAILTPFSELLLDAGLPTPRLLKLNVATATGLIRLLEKWECAALLRLALACIHHGYTTGAVKSWVVFMAACVAQDVDIVAAMLNNHNHGGWKREGLSRAADDLTLDIDVRGYPYEWWAMIAPRWQWAISKAMTYGDKYPQSVRGRGEVFRELLKPAAV</sequence>
<feature type="compositionally biased region" description="Basic and acidic residues" evidence="1">
    <location>
        <begin position="548"/>
        <end position="569"/>
    </location>
</feature>
<dbReference type="RefSeq" id="XP_018279109.1">
    <property type="nucleotide sequence ID" value="XM_018425999.1"/>
</dbReference>
<feature type="compositionally biased region" description="Low complexity" evidence="1">
    <location>
        <begin position="283"/>
        <end position="300"/>
    </location>
</feature>
<feature type="region of interest" description="Disordered" evidence="1">
    <location>
        <begin position="267"/>
        <end position="315"/>
    </location>
</feature>
<feature type="compositionally biased region" description="Pro residues" evidence="1">
    <location>
        <begin position="116"/>
        <end position="154"/>
    </location>
</feature>
<organism evidence="2 3">
    <name type="scientific">Cutaneotrichosporon oleaginosum</name>
    <dbReference type="NCBI Taxonomy" id="879819"/>
    <lineage>
        <taxon>Eukaryota</taxon>
        <taxon>Fungi</taxon>
        <taxon>Dikarya</taxon>
        <taxon>Basidiomycota</taxon>
        <taxon>Agaricomycotina</taxon>
        <taxon>Tremellomycetes</taxon>
        <taxon>Trichosporonales</taxon>
        <taxon>Trichosporonaceae</taxon>
        <taxon>Cutaneotrichosporon</taxon>
    </lineage>
</organism>
<keyword evidence="3" id="KW-1185">Reference proteome</keyword>
<dbReference type="GeneID" id="28986602"/>
<protein>
    <submittedName>
        <fullName evidence="2">Uncharacterized protein</fullName>
    </submittedName>
</protein>
<dbReference type="EMBL" id="KQ087203">
    <property type="protein sequence ID" value="KLT42618.1"/>
    <property type="molecule type" value="Genomic_DNA"/>
</dbReference>
<evidence type="ECO:0000313" key="2">
    <source>
        <dbReference type="EMBL" id="KLT42618.1"/>
    </source>
</evidence>
<evidence type="ECO:0000256" key="1">
    <source>
        <dbReference type="SAM" id="MobiDB-lite"/>
    </source>
</evidence>
<feature type="compositionally biased region" description="Polar residues" evidence="1">
    <location>
        <begin position="703"/>
        <end position="727"/>
    </location>
</feature>
<dbReference type="Proteomes" id="UP000053611">
    <property type="component" value="Unassembled WGS sequence"/>
</dbReference>
<feature type="region of interest" description="Disordered" evidence="1">
    <location>
        <begin position="663"/>
        <end position="752"/>
    </location>
</feature>
<feature type="compositionally biased region" description="Pro residues" evidence="1">
    <location>
        <begin position="573"/>
        <end position="590"/>
    </location>
</feature>
<gene>
    <name evidence="2" type="ORF">CC85DRAFT_312150</name>
</gene>
<feature type="region of interest" description="Disordered" evidence="1">
    <location>
        <begin position="1"/>
        <end position="47"/>
    </location>
</feature>
<feature type="region of interest" description="Disordered" evidence="1">
    <location>
        <begin position="390"/>
        <end position="616"/>
    </location>
</feature>